<dbReference type="Pfam" id="PF04560">
    <property type="entry name" value="RNA_pol_Rpb2_7"/>
    <property type="match status" value="1"/>
</dbReference>
<organism evidence="8 9">
    <name type="scientific">Plasmodium ovale curtisi</name>
    <dbReference type="NCBI Taxonomy" id="864141"/>
    <lineage>
        <taxon>Eukaryota</taxon>
        <taxon>Sar</taxon>
        <taxon>Alveolata</taxon>
        <taxon>Apicomplexa</taxon>
        <taxon>Aconoidasida</taxon>
        <taxon>Haemosporida</taxon>
        <taxon>Plasmodiidae</taxon>
        <taxon>Plasmodium</taxon>
        <taxon>Plasmodium (Plasmodium)</taxon>
    </lineage>
</organism>
<dbReference type="EMBL" id="FLQU01000769">
    <property type="protein sequence ID" value="SBS89632.1"/>
    <property type="molecule type" value="Genomic_DNA"/>
</dbReference>
<evidence type="ECO:0000313" key="8">
    <source>
        <dbReference type="EMBL" id="SBS89632.1"/>
    </source>
</evidence>
<dbReference type="GO" id="GO:0003899">
    <property type="term" value="F:DNA-directed RNA polymerase activity"/>
    <property type="evidence" value="ECO:0007669"/>
    <property type="project" value="UniProtKB-EC"/>
</dbReference>
<evidence type="ECO:0000259" key="7">
    <source>
        <dbReference type="Pfam" id="PF04560"/>
    </source>
</evidence>
<dbReference type="GO" id="GO:0000428">
    <property type="term" value="C:DNA-directed RNA polymerase complex"/>
    <property type="evidence" value="ECO:0007669"/>
    <property type="project" value="UniProtKB-KW"/>
</dbReference>
<accession>A0A1A8WC88</accession>
<dbReference type="SUPFAM" id="SSF64484">
    <property type="entry name" value="beta and beta-prime subunits of DNA dependent RNA-polymerase"/>
    <property type="match status" value="1"/>
</dbReference>
<gene>
    <name evidence="8" type="ORF">POVCU2_0056180</name>
</gene>
<dbReference type="InterPro" id="IPR015712">
    <property type="entry name" value="DNA-dir_RNA_pol_su2"/>
</dbReference>
<evidence type="ECO:0000256" key="4">
    <source>
        <dbReference type="ARBA" id="ARBA00022679"/>
    </source>
</evidence>
<proteinExistence type="inferred from homology"/>
<dbReference type="PANTHER" id="PTHR20856">
    <property type="entry name" value="DNA-DIRECTED RNA POLYMERASE I SUBUNIT 2"/>
    <property type="match status" value="1"/>
</dbReference>
<dbReference type="Proteomes" id="UP000078560">
    <property type="component" value="Unassembled WGS sequence"/>
</dbReference>
<name>A0A1A8WC88_PLAOA</name>
<keyword evidence="4" id="KW-0808">Transferase</keyword>
<sequence>MERDCLIAYGVSNLLLERLMLSSDVCDAYICEDCGMMGYDLCCTFCKKYDKNVVVKMPYACKLLFQELQTMNVFPKIIVKET</sequence>
<dbReference type="EC" id="2.7.7.6" evidence="2"/>
<feature type="domain" description="RNA polymerase Rpb2" evidence="7">
    <location>
        <begin position="1"/>
        <end position="79"/>
    </location>
</feature>
<protein>
    <recommendedName>
        <fullName evidence="2">DNA-directed RNA polymerase</fullName>
        <ecNumber evidence="2">2.7.7.6</ecNumber>
    </recommendedName>
</protein>
<dbReference type="GO" id="GO:0003677">
    <property type="term" value="F:DNA binding"/>
    <property type="evidence" value="ECO:0007669"/>
    <property type="project" value="InterPro"/>
</dbReference>
<dbReference type="GO" id="GO:0032549">
    <property type="term" value="F:ribonucleoside binding"/>
    <property type="evidence" value="ECO:0007669"/>
    <property type="project" value="InterPro"/>
</dbReference>
<evidence type="ECO:0000256" key="1">
    <source>
        <dbReference type="ARBA" id="ARBA00006835"/>
    </source>
</evidence>
<dbReference type="GO" id="GO:0006351">
    <property type="term" value="P:DNA-templated transcription"/>
    <property type="evidence" value="ECO:0007669"/>
    <property type="project" value="InterPro"/>
</dbReference>
<comment type="similarity">
    <text evidence="1">Belongs to the RNA polymerase beta chain family.</text>
</comment>
<evidence type="ECO:0000256" key="3">
    <source>
        <dbReference type="ARBA" id="ARBA00022478"/>
    </source>
</evidence>
<keyword evidence="6" id="KW-0804">Transcription</keyword>
<keyword evidence="3 8" id="KW-0240">DNA-directed RNA polymerase</keyword>
<evidence type="ECO:0000256" key="2">
    <source>
        <dbReference type="ARBA" id="ARBA00012418"/>
    </source>
</evidence>
<reference evidence="9" key="1">
    <citation type="submission" date="2016-05" db="EMBL/GenBank/DDBJ databases">
        <authorList>
            <person name="Naeem Raeece"/>
        </authorList>
    </citation>
    <scope>NUCLEOTIDE SEQUENCE [LARGE SCALE GENOMIC DNA]</scope>
</reference>
<dbReference type="AlphaFoldDB" id="A0A1A8WC88"/>
<evidence type="ECO:0000313" key="9">
    <source>
        <dbReference type="Proteomes" id="UP000078560"/>
    </source>
</evidence>
<evidence type="ECO:0000256" key="5">
    <source>
        <dbReference type="ARBA" id="ARBA00022695"/>
    </source>
</evidence>
<keyword evidence="5" id="KW-0548">Nucleotidyltransferase</keyword>
<dbReference type="Gene3D" id="3.90.1800.10">
    <property type="entry name" value="RNA polymerase alpha subunit dimerisation domain"/>
    <property type="match status" value="1"/>
</dbReference>
<dbReference type="InterPro" id="IPR007641">
    <property type="entry name" value="RNA_pol_Rpb2_7"/>
</dbReference>
<evidence type="ECO:0000256" key="6">
    <source>
        <dbReference type="ARBA" id="ARBA00023163"/>
    </source>
</evidence>